<dbReference type="OrthoDB" id="2104158at2759"/>
<proteinExistence type="predicted"/>
<dbReference type="AlphaFoldDB" id="A0A7K6AS73"/>
<dbReference type="Proteomes" id="UP000544127">
    <property type="component" value="Unassembled WGS sequence"/>
</dbReference>
<keyword evidence="2" id="KW-1185">Reference proteome</keyword>
<dbReference type="PANTHER" id="PTHR33487">
    <property type="entry name" value="CILIA- AND FLAGELLA-ASSOCIATED PROTEIN 54"/>
    <property type="match status" value="1"/>
</dbReference>
<organism evidence="1 2">
    <name type="scientific">Upupa epops</name>
    <name type="common">Eurasian hoopoe</name>
    <dbReference type="NCBI Taxonomy" id="57439"/>
    <lineage>
        <taxon>Eukaryota</taxon>
        <taxon>Metazoa</taxon>
        <taxon>Chordata</taxon>
        <taxon>Craniata</taxon>
        <taxon>Vertebrata</taxon>
        <taxon>Euteleostomi</taxon>
        <taxon>Archelosauria</taxon>
        <taxon>Archosauria</taxon>
        <taxon>Dinosauria</taxon>
        <taxon>Saurischia</taxon>
        <taxon>Theropoda</taxon>
        <taxon>Coelurosauria</taxon>
        <taxon>Aves</taxon>
        <taxon>Neognathae</taxon>
        <taxon>Neoaves</taxon>
        <taxon>Telluraves</taxon>
        <taxon>Coraciimorphae</taxon>
        <taxon>Bucerotiformes</taxon>
        <taxon>Upupidae</taxon>
        <taxon>Upupa</taxon>
    </lineage>
</organism>
<evidence type="ECO:0000313" key="2">
    <source>
        <dbReference type="Proteomes" id="UP000544127"/>
    </source>
</evidence>
<protein>
    <submittedName>
        <fullName evidence="1">CFA54 protein</fullName>
    </submittedName>
</protein>
<dbReference type="GO" id="GO:0060271">
    <property type="term" value="P:cilium assembly"/>
    <property type="evidence" value="ECO:0007669"/>
    <property type="project" value="TreeGrafter"/>
</dbReference>
<gene>
    <name evidence="1" type="primary">Cfap54</name>
    <name evidence="1" type="ORF">UPUEPO_R06916</name>
</gene>
<dbReference type="PANTHER" id="PTHR33487:SF1">
    <property type="entry name" value="CILIA- AND FLAGELLA-ASSOCIATED PROTEIN 54"/>
    <property type="match status" value="1"/>
</dbReference>
<feature type="non-terminal residue" evidence="1">
    <location>
        <position position="194"/>
    </location>
</feature>
<comment type="caution">
    <text evidence="1">The sequence shown here is derived from an EMBL/GenBank/DDBJ whole genome shotgun (WGS) entry which is preliminary data.</text>
</comment>
<reference evidence="1 2" key="1">
    <citation type="submission" date="2019-09" db="EMBL/GenBank/DDBJ databases">
        <title>Bird 10,000 Genomes (B10K) Project - Family phase.</title>
        <authorList>
            <person name="Zhang G."/>
        </authorList>
    </citation>
    <scope>NUCLEOTIDE SEQUENCE [LARGE SCALE GENOMIC DNA]</scope>
    <source>
        <strain evidence="1">B10K-DU-012-37</strain>
    </source>
</reference>
<feature type="non-terminal residue" evidence="1">
    <location>
        <position position="1"/>
    </location>
</feature>
<accession>A0A7K6AS73</accession>
<name>A0A7K6AS73_UPUEP</name>
<dbReference type="EMBL" id="VZRI01003746">
    <property type="protein sequence ID" value="NWU91836.1"/>
    <property type="molecule type" value="Genomic_DNA"/>
</dbReference>
<sequence>ESRAANASNKEINVQWYLPSLAKPSCDTGTQVLMLYAYNTEPVRVSNSEAFSPASVFAGCLWIPLARIVSLRKEFSRLKQQAELLMHSSRSLSSAPESTQFLDPSGSLKRIPSEEPRVSAARVQLDGETETMARRCLSEVRALLSRVPDTSLPFTEMPFAITLQSIATLEDLLDPARGCTVAEGDLYSWLLSLL</sequence>
<evidence type="ECO:0000313" key="1">
    <source>
        <dbReference type="EMBL" id="NWU91836.1"/>
    </source>
</evidence>